<dbReference type="Pfam" id="PF08314">
    <property type="entry name" value="Sec39"/>
    <property type="match status" value="2"/>
</dbReference>
<evidence type="ECO:0000256" key="7">
    <source>
        <dbReference type="ARBA" id="ARBA00022777"/>
    </source>
</evidence>
<dbReference type="Pfam" id="PF02149">
    <property type="entry name" value="KA1"/>
    <property type="match status" value="1"/>
</dbReference>
<evidence type="ECO:0000256" key="8">
    <source>
        <dbReference type="ARBA" id="ARBA00022824"/>
    </source>
</evidence>
<dbReference type="InterPro" id="IPR017441">
    <property type="entry name" value="Protein_kinase_ATP_BS"/>
</dbReference>
<protein>
    <recommendedName>
        <fullName evidence="2">non-specific serine/threonine protein kinase</fullName>
        <ecNumber evidence="2">2.7.11.1</ecNumber>
    </recommendedName>
</protein>
<feature type="region of interest" description="Disordered" evidence="14">
    <location>
        <begin position="1190"/>
        <end position="1209"/>
    </location>
</feature>
<feature type="compositionally biased region" description="Low complexity" evidence="14">
    <location>
        <begin position="1089"/>
        <end position="1102"/>
    </location>
</feature>
<keyword evidence="10" id="KW-0653">Protein transport</keyword>
<evidence type="ECO:0000256" key="12">
    <source>
        <dbReference type="ARBA" id="ARBA00048679"/>
    </source>
</evidence>
<feature type="compositionally biased region" description="Polar residues" evidence="14">
    <location>
        <begin position="999"/>
        <end position="1010"/>
    </location>
</feature>
<feature type="compositionally biased region" description="Low complexity" evidence="14">
    <location>
        <begin position="779"/>
        <end position="791"/>
    </location>
</feature>
<feature type="region of interest" description="Disordered" evidence="14">
    <location>
        <begin position="1"/>
        <end position="160"/>
    </location>
</feature>
<dbReference type="GO" id="GO:0106310">
    <property type="term" value="F:protein serine kinase activity"/>
    <property type="evidence" value="ECO:0007669"/>
    <property type="project" value="RHEA"/>
</dbReference>
<feature type="region of interest" description="Disordered" evidence="14">
    <location>
        <begin position="1445"/>
        <end position="1471"/>
    </location>
</feature>
<dbReference type="SMART" id="SM00220">
    <property type="entry name" value="S_TKc"/>
    <property type="match status" value="1"/>
</dbReference>
<feature type="region of interest" description="Disordered" evidence="14">
    <location>
        <begin position="1215"/>
        <end position="1234"/>
    </location>
</feature>
<evidence type="ECO:0000256" key="3">
    <source>
        <dbReference type="ARBA" id="ARBA00022448"/>
    </source>
</evidence>
<sequence length="2516" mass="274590">MSDPFAIPPHRQSMDDQAARYTPPFSPPSGHSYSMSVNQVPSAHSRPSTASTRASASAASTSRQASGRPSAAQHIASEFGAYLPSEGPSSTAGTRGHTHRASHASTTMPIGIPSQEPTAIMSGAHASSHSHSAAQQHVPGQQRKRQSHHGLSSQASPPRSEYLSDEYVLHPSVHTFKQAHPNRPMIALGQYILLQTLGEGEFGKVKLGVHSEYGVEVAIKLIRRGQLDEDSQRANKVEREIEVLRQLKHPNIVRMLDVIDTAKYIGIVLEFAGGGELFDYILANRFLKEKDASRLFAQLISGVDYLHQKHIVHRDLKLENLLLDKHRNIIITDFGFANHFERDEDDLMATSCGSPCYAAPELVVSEGLYVGTAVDVWSCGVILYAMLSGYLPYDDDPQNPDGDNINLLYKYIMSTPLNFPDHMSRIAQDILLMMLQPDPTRRCTIPQVEDHPWLDAHRALFERTIEDHERIFSENMLRKSHMAKRDLAQRRRLQQEAKLAKALARSQAAMGSSGGNMFDQRRAKDHTRHRSALPSTSTMPEYLYNAGGHTSVPPGVAVYEQDVLYQQQQHLLQQQRMDHPAAAAPVPQDMLPTRARTQRTPPKPRPESVNYSDNAMAQEVVMPRASPEPSRVPAPAASNRHTIQVDYGSDMWNRVQAQFAAGDAAVAEGMSEDRSPSTTSVPVTPPKQIDAQQIDEPRSSDMDVESPATEAEDARMSEPEPEPEPQQQPEIEVPTATPSPAAETPKVAKRQLSDVEMPLATSDAPDVEVPPVVTTLPIADPDAPPQSQSAPPALPPSTPSKRSRESENGDAIMAEGSSPTPPFSSSTPRQISAEPDQIITPRTEVPQRVPSTSRPHAKLPPGAATPDKSPRDLPEPEETLAEPSAAPSETTTSVNKTPEPERTQSQQGRKRPARSRKGLSLDKFSLAKLLGQGTPSELSKDSGSPARTSQRTWSQGHGRSFSVAQPPRQRNVSESMRDSNPRQRPRTLLLSPEEAATATDFSGSTTSSPVIGQHGIHPASQDQRSSTSAVTVDADTARPASTSTAKRVMDWFRRKSTAKDTLHNIKNTGVADPSSSGRQSMTLERNTERAASSSRPSISADRVMTASTGSTRSKPSTDRLATAEPSTKLEAATPSPAIVIHESSPAPAPAPVVADGDDKPKPEARIPLAPANNLTNIDDKIMLNPNRVVPTRSKSQHVPSSLSKDMTNGTPALVSARQAAEKRGHDSSAPLSADENKLRVHTGLVDQSALSSHTPAEIMEEVLRVLHGMGIEVKQEADFRLRCTRVRRRKAGATTGLSSGAFSLVSAAAANRSEGRGVPSTSSGGGGGLGGLKGMLLRRGSSYSSQHSSVLARSESDLLNSVNNSGVQSPSLGPLPEPLYGEHAIDNGDEVRFAVELCRIKNLHGLYLLSIKRLRGSVWSFKFIYQTVVERYHKLGDELEHYCQHRDPTTDKKSTKMATPGDQPSRPASVMSTASVSASMTPEQLLKAPSHQLPLPLLLSSLAALPAATRLVTCANLVLSGKFYDQVVLRQIIEVGEEAGAAEAQQFEDDVRSRLEAEHVRRDESAKGWAQYKSEDVRAAAKAVLGTDQMRTAAVHCLAVLREARRRIDTFDAFYAPRTPKPKTREPSGQSADIDLDDPWANAEDEDTGVLDDPWAENDPELEPQPPRPQSRAQSMMQVEPPIDAATFVLQDIVLSALGLATAAHMKALRIVCQRHSEEIWPYRLSIIESVPGWVSPATDDMQALLPASFTDGEKSQWPPNATPTEVMFLDVLRPQYGMEASNPLPHDLLPTAQHEALSDEALSTWYQHRVMALDELGLLDAQLAWVQHGAALGVSGLDIIGEDLSLLSRLIYDSGLAPQQQEDWSLELWRKASEETIVRAYLSNSSQASIVNDIKRLVLPYLYVLQSRSERAGNNDPDLVERMLFNAILELPLSLALPCFEASKATLPMHQRLIKDDQAVARLALAILYGSDALNAWGTMSAIFECLPVWEDSSTGDKELDSEAVATTLESIASFMRPSTSHQSMHAPKDLFMFFRPLPFSSLSKAIDILDLDLESGEILNKWNLNIYLRELLQFAYDHDEQHRLAERLVRKQVNSSNASERMWLDLWQDMISKKVVKTLKPEGYFTSQDLEDAVLKTSREFFMRAETGNIHTGEMKLAYDCLSVYGAETPAIKREKEFIEATSRLTTFKALSGMTPSEIRFTPNKLVLIERIVSTSDDIYKHTPIILELVEKLGYRDDKVAKAQVYGMLCDSAISNEEWEIARDYIGILIDMAEPELETAPVAPPRPGSRASLSRQVSRASMRSDVSGFEPPVRDPATEASMIRQVTWRSCLALGRQSEYQNIPDRIALLAQAIALCPPEEVSAILPIWRSAEQLVVNNPKLLEPPADSGSGFTASSLSSGIGSVASGLGSGLGAMSGSAMSAAGFGGFGGQGQGQEDDQRVLGSRRAARAAKLAMDFGSNLRSFTGLPAQGEERDNGDVRGGLVADVDAAADMGRRALVKGVGWLLGADEQHM</sequence>
<organism evidence="17 18">
    <name type="scientific">Trichosporon asahii var. asahii (strain ATCC 90039 / CBS 2479 / JCM 2466 / KCTC 7840 / NBRC 103889/ NCYC 2677 / UAMH 7654)</name>
    <name type="common">Yeast</name>
    <dbReference type="NCBI Taxonomy" id="1186058"/>
    <lineage>
        <taxon>Eukaryota</taxon>
        <taxon>Fungi</taxon>
        <taxon>Dikarya</taxon>
        <taxon>Basidiomycota</taxon>
        <taxon>Agaricomycotina</taxon>
        <taxon>Tremellomycetes</taxon>
        <taxon>Trichosporonales</taxon>
        <taxon>Trichosporonaceae</taxon>
        <taxon>Trichosporon</taxon>
    </lineage>
</organism>
<dbReference type="EC" id="2.7.11.1" evidence="2"/>
<feature type="compositionally biased region" description="Polar residues" evidence="14">
    <location>
        <begin position="887"/>
        <end position="896"/>
    </location>
</feature>
<evidence type="ECO:0000313" key="17">
    <source>
        <dbReference type="EMBL" id="EJT47045.1"/>
    </source>
</evidence>
<feature type="region of interest" description="Disordered" evidence="14">
    <location>
        <begin position="1616"/>
        <end position="1676"/>
    </location>
</feature>
<feature type="region of interest" description="Disordered" evidence="14">
    <location>
        <begin position="664"/>
        <end position="1167"/>
    </location>
</feature>
<dbReference type="Pfam" id="PF00069">
    <property type="entry name" value="Pkinase"/>
    <property type="match status" value="1"/>
</dbReference>
<evidence type="ECO:0000313" key="18">
    <source>
        <dbReference type="Proteomes" id="UP000002748"/>
    </source>
</evidence>
<dbReference type="KEGG" id="tasa:A1Q1_04288"/>
<dbReference type="FunFam" id="1.10.510.10:FF:000636">
    <property type="entry name" value="Non-specific serine/threonine protein kinase"/>
    <property type="match status" value="1"/>
</dbReference>
<evidence type="ECO:0000259" key="16">
    <source>
        <dbReference type="PROSITE" id="PS50032"/>
    </source>
</evidence>
<evidence type="ECO:0000256" key="6">
    <source>
        <dbReference type="ARBA" id="ARBA00022741"/>
    </source>
</evidence>
<evidence type="ECO:0000256" key="1">
    <source>
        <dbReference type="ARBA" id="ARBA00004240"/>
    </source>
</evidence>
<feature type="region of interest" description="Disordered" evidence="14">
    <location>
        <begin position="505"/>
        <end position="534"/>
    </location>
</feature>
<dbReference type="Proteomes" id="UP000002748">
    <property type="component" value="Unassembled WGS sequence"/>
</dbReference>
<dbReference type="VEuPathDB" id="FungiDB:A1Q1_04288"/>
<comment type="caution">
    <text evidence="17">The sequence shown here is derived from an EMBL/GenBank/DDBJ whole genome shotgun (WGS) entry which is preliminary data.</text>
</comment>
<evidence type="ECO:0000256" key="5">
    <source>
        <dbReference type="ARBA" id="ARBA00022679"/>
    </source>
</evidence>
<dbReference type="GO" id="GO:0006890">
    <property type="term" value="P:retrograde vesicle-mediated transport, Golgi to endoplasmic reticulum"/>
    <property type="evidence" value="ECO:0007669"/>
    <property type="project" value="InterPro"/>
</dbReference>
<reference evidence="17 18" key="1">
    <citation type="journal article" date="2012" name="Eukaryot. Cell">
        <title>Draft genome sequence of CBS 2479, the standard type strain of Trichosporon asahii.</title>
        <authorList>
            <person name="Yang R.Y."/>
            <person name="Li H.T."/>
            <person name="Zhu H."/>
            <person name="Zhou G.P."/>
            <person name="Wang M."/>
            <person name="Wang L."/>
        </authorList>
    </citation>
    <scope>NUCLEOTIDE SEQUENCE [LARGE SCALE GENOMIC DNA]</scope>
    <source>
        <strain evidence="18">ATCC 90039 / CBS 2479 / JCM 2466 / KCTC 7840 / NCYC 2677 / UAMH 7654</strain>
    </source>
</reference>
<feature type="domain" description="KA1" evidence="16">
    <location>
        <begin position="1384"/>
        <end position="1434"/>
    </location>
</feature>
<feature type="compositionally biased region" description="Polar residues" evidence="14">
    <location>
        <begin position="1020"/>
        <end position="1030"/>
    </location>
</feature>
<comment type="catalytic activity">
    <reaction evidence="11">
        <text>L-threonyl-[protein] + ATP = O-phospho-L-threonyl-[protein] + ADP + H(+)</text>
        <dbReference type="Rhea" id="RHEA:46608"/>
        <dbReference type="Rhea" id="RHEA-COMP:11060"/>
        <dbReference type="Rhea" id="RHEA-COMP:11605"/>
        <dbReference type="ChEBI" id="CHEBI:15378"/>
        <dbReference type="ChEBI" id="CHEBI:30013"/>
        <dbReference type="ChEBI" id="CHEBI:30616"/>
        <dbReference type="ChEBI" id="CHEBI:61977"/>
        <dbReference type="ChEBI" id="CHEBI:456216"/>
        <dbReference type="EC" id="2.7.11.1"/>
    </reaction>
</comment>
<dbReference type="PANTHER" id="PTHR24346">
    <property type="entry name" value="MAP/MICROTUBULE AFFINITY-REGULATING KINASE"/>
    <property type="match status" value="1"/>
</dbReference>
<dbReference type="GO" id="GO:0015031">
    <property type="term" value="P:protein transport"/>
    <property type="evidence" value="ECO:0007669"/>
    <property type="project" value="UniProtKB-KW"/>
</dbReference>
<dbReference type="RefSeq" id="XP_014178140.1">
    <property type="nucleotide sequence ID" value="XM_014322665.1"/>
</dbReference>
<feature type="domain" description="Protein kinase" evidence="15">
    <location>
        <begin position="191"/>
        <end position="454"/>
    </location>
</feature>
<dbReference type="InterPro" id="IPR011009">
    <property type="entry name" value="Kinase-like_dom_sf"/>
</dbReference>
<feature type="compositionally biased region" description="Basic residues" evidence="14">
    <location>
        <begin position="908"/>
        <end position="917"/>
    </location>
</feature>
<dbReference type="GO" id="GO:0005783">
    <property type="term" value="C:endoplasmic reticulum"/>
    <property type="evidence" value="ECO:0007669"/>
    <property type="project" value="UniProtKB-SubCell"/>
</dbReference>
<dbReference type="EMBL" id="ALBS01000266">
    <property type="protein sequence ID" value="EJT47045.1"/>
    <property type="molecule type" value="Genomic_DNA"/>
</dbReference>
<accession>J4U909</accession>
<dbReference type="SUPFAM" id="SSF56112">
    <property type="entry name" value="Protein kinase-like (PK-like)"/>
    <property type="match status" value="1"/>
</dbReference>
<evidence type="ECO:0000256" key="10">
    <source>
        <dbReference type="ARBA" id="ARBA00022927"/>
    </source>
</evidence>
<keyword evidence="8" id="KW-0256">Endoplasmic reticulum</keyword>
<dbReference type="OrthoDB" id="193931at2759"/>
<evidence type="ECO:0000256" key="14">
    <source>
        <dbReference type="SAM" id="MobiDB-lite"/>
    </source>
</evidence>
<dbReference type="Gene3D" id="3.30.310.80">
    <property type="entry name" value="Kinase associated domain 1, KA1"/>
    <property type="match status" value="1"/>
</dbReference>
<keyword evidence="4" id="KW-0723">Serine/threonine-protein kinase</keyword>
<feature type="compositionally biased region" description="Polar residues" evidence="14">
    <location>
        <begin position="1192"/>
        <end position="1209"/>
    </location>
</feature>
<evidence type="ECO:0000256" key="13">
    <source>
        <dbReference type="PROSITE-ProRule" id="PRU10141"/>
    </source>
</evidence>
<keyword evidence="5" id="KW-0808">Transferase</keyword>
<feature type="compositionally biased region" description="Polar residues" evidence="14">
    <location>
        <begin position="29"/>
        <end position="41"/>
    </location>
</feature>
<dbReference type="FunFam" id="3.30.200.20:FF:000003">
    <property type="entry name" value="Non-specific serine/threonine protein kinase"/>
    <property type="match status" value="1"/>
</dbReference>
<dbReference type="InterPro" id="IPR008271">
    <property type="entry name" value="Ser/Thr_kinase_AS"/>
</dbReference>
<evidence type="ECO:0000256" key="9">
    <source>
        <dbReference type="ARBA" id="ARBA00022840"/>
    </source>
</evidence>
<feature type="compositionally biased region" description="Polar residues" evidence="14">
    <location>
        <begin position="1073"/>
        <end position="1084"/>
    </location>
</feature>
<dbReference type="Gene3D" id="1.10.510.10">
    <property type="entry name" value="Transferase(Phosphotransferase) domain 1"/>
    <property type="match status" value="1"/>
</dbReference>
<feature type="compositionally biased region" description="Low complexity" evidence="14">
    <location>
        <begin position="124"/>
        <end position="137"/>
    </location>
</feature>
<dbReference type="GO" id="GO:0035556">
    <property type="term" value="P:intracellular signal transduction"/>
    <property type="evidence" value="ECO:0007669"/>
    <property type="project" value="TreeGrafter"/>
</dbReference>
<dbReference type="InterPro" id="IPR013244">
    <property type="entry name" value="Sec39_domain"/>
</dbReference>
<feature type="compositionally biased region" description="Low complexity" evidence="14">
    <location>
        <begin position="725"/>
        <end position="745"/>
    </location>
</feature>
<dbReference type="PANTHER" id="PTHR24346:SF110">
    <property type="entry name" value="NON-SPECIFIC SERINE_THREONINE PROTEIN KINASE"/>
    <property type="match status" value="1"/>
</dbReference>
<dbReference type="PROSITE" id="PS00107">
    <property type="entry name" value="PROTEIN_KINASE_ATP"/>
    <property type="match status" value="1"/>
</dbReference>
<feature type="compositionally biased region" description="Acidic residues" evidence="14">
    <location>
        <begin position="1634"/>
        <end position="1662"/>
    </location>
</feature>
<feature type="compositionally biased region" description="Basic and acidic residues" evidence="14">
    <location>
        <begin position="1047"/>
        <end position="1063"/>
    </location>
</feature>
<evidence type="ECO:0000256" key="11">
    <source>
        <dbReference type="ARBA" id="ARBA00047899"/>
    </source>
</evidence>
<dbReference type="HOGENOM" id="CLU_000820_0_0_1"/>
<keyword evidence="9 13" id="KW-0067">ATP-binding</keyword>
<keyword evidence="6 13" id="KW-0547">Nucleotide-binding</keyword>
<feature type="compositionally biased region" description="Basic and acidic residues" evidence="14">
    <location>
        <begin position="1445"/>
        <end position="1454"/>
    </location>
</feature>
<feature type="compositionally biased region" description="Polar residues" evidence="14">
    <location>
        <begin position="933"/>
        <end position="957"/>
    </location>
</feature>
<keyword evidence="7" id="KW-0418">Kinase</keyword>
<feature type="region of interest" description="Disordered" evidence="14">
    <location>
        <begin position="577"/>
        <end position="610"/>
    </location>
</feature>
<dbReference type="InterPro" id="IPR000719">
    <property type="entry name" value="Prot_kinase_dom"/>
</dbReference>
<feature type="binding site" evidence="13">
    <location>
        <position position="220"/>
    </location>
    <ligand>
        <name>ATP</name>
        <dbReference type="ChEBI" id="CHEBI:30616"/>
    </ligand>
</feature>
<keyword evidence="3" id="KW-0813">Transport</keyword>
<comment type="catalytic activity">
    <reaction evidence="12">
        <text>L-seryl-[protein] + ATP = O-phospho-L-seryl-[protein] + ADP + H(+)</text>
        <dbReference type="Rhea" id="RHEA:17989"/>
        <dbReference type="Rhea" id="RHEA-COMP:9863"/>
        <dbReference type="Rhea" id="RHEA-COMP:11604"/>
        <dbReference type="ChEBI" id="CHEBI:15378"/>
        <dbReference type="ChEBI" id="CHEBI:29999"/>
        <dbReference type="ChEBI" id="CHEBI:30616"/>
        <dbReference type="ChEBI" id="CHEBI:83421"/>
        <dbReference type="ChEBI" id="CHEBI:456216"/>
        <dbReference type="EC" id="2.7.11.1"/>
    </reaction>
</comment>
<dbReference type="PROSITE" id="PS00108">
    <property type="entry name" value="PROTEIN_KINASE_ST"/>
    <property type="match status" value="1"/>
</dbReference>
<evidence type="ECO:0000259" key="15">
    <source>
        <dbReference type="PROSITE" id="PS50011"/>
    </source>
</evidence>
<gene>
    <name evidence="17" type="ORF">A1Q1_04288</name>
</gene>
<feature type="compositionally biased region" description="Polar residues" evidence="14">
    <location>
        <begin position="1105"/>
        <end position="1114"/>
    </location>
</feature>
<dbReference type="GeneID" id="25987801"/>
<comment type="subcellular location">
    <subcellularLocation>
        <location evidence="1">Endoplasmic reticulum</location>
    </subcellularLocation>
</comment>
<feature type="compositionally biased region" description="Low complexity" evidence="14">
    <location>
        <begin position="42"/>
        <end position="66"/>
    </location>
</feature>
<dbReference type="PROSITE" id="PS50032">
    <property type="entry name" value="KA1"/>
    <property type="match status" value="1"/>
</dbReference>
<name>J4U909_TRIAS</name>
<dbReference type="PROSITE" id="PS50011">
    <property type="entry name" value="PROTEIN_KINASE_DOM"/>
    <property type="match status" value="1"/>
</dbReference>
<dbReference type="GO" id="GO:0005524">
    <property type="term" value="F:ATP binding"/>
    <property type="evidence" value="ECO:0007669"/>
    <property type="project" value="UniProtKB-UniRule"/>
</dbReference>
<evidence type="ECO:0000256" key="4">
    <source>
        <dbReference type="ARBA" id="ARBA00022527"/>
    </source>
</evidence>
<dbReference type="InterPro" id="IPR028375">
    <property type="entry name" value="KA1/Ssp2_C"/>
</dbReference>
<evidence type="ECO:0000256" key="2">
    <source>
        <dbReference type="ARBA" id="ARBA00012513"/>
    </source>
</evidence>
<dbReference type="SUPFAM" id="SSF103243">
    <property type="entry name" value="KA1-like"/>
    <property type="match status" value="1"/>
</dbReference>
<proteinExistence type="predicted"/>
<dbReference type="GO" id="GO:0004674">
    <property type="term" value="F:protein serine/threonine kinase activity"/>
    <property type="evidence" value="ECO:0007669"/>
    <property type="project" value="UniProtKB-KW"/>
</dbReference>
<dbReference type="InterPro" id="IPR001772">
    <property type="entry name" value="KA1_dom"/>
</dbReference>